<reference evidence="2" key="1">
    <citation type="journal article" date="2021" name="ISME J.">
        <title>Mercury methylation by metabolically versatile and cosmopolitan marine bacteria.</title>
        <authorList>
            <person name="Lin H."/>
            <person name="Ascher D.B."/>
            <person name="Myung Y."/>
            <person name="Lamborg C.H."/>
            <person name="Hallam S.J."/>
            <person name="Gionfriddo C.M."/>
            <person name="Holt K.E."/>
            <person name="Moreau J.W."/>
        </authorList>
    </citation>
    <scope>NUCLEOTIDE SEQUENCE</scope>
    <source>
        <strain evidence="2">SI075_bin30</strain>
    </source>
</reference>
<proteinExistence type="predicted"/>
<sequence length="182" mass="20896">MVNKIKGLLKVPDHSRISEKGQFFSPDLIIALIVFIVILAFFFVSSHAMTTQISLYYTKNELEEVAHTVINPLILFGGEPFDWEVQSFNDLNRIGLAKEKNVLDKEKVDRFVEFLESDYNALRTKMSLGKYDFKFELQDFNGSIIKEAGHINAAFIARIVQKRIASYENRQVIVRGIISYAQ</sequence>
<keyword evidence="1" id="KW-0812">Transmembrane</keyword>
<feature type="transmembrane region" description="Helical" evidence="1">
    <location>
        <begin position="28"/>
        <end position="49"/>
    </location>
</feature>
<protein>
    <submittedName>
        <fullName evidence="2">Uncharacterized protein</fullName>
    </submittedName>
</protein>
<dbReference type="AlphaFoldDB" id="A0A8T5GF19"/>
<evidence type="ECO:0000313" key="2">
    <source>
        <dbReference type="EMBL" id="MBT4870136.1"/>
    </source>
</evidence>
<comment type="caution">
    <text evidence="2">The sequence shown here is derived from an EMBL/GenBank/DDBJ whole genome shotgun (WGS) entry which is preliminary data.</text>
</comment>
<keyword evidence="1" id="KW-1133">Transmembrane helix</keyword>
<evidence type="ECO:0000256" key="1">
    <source>
        <dbReference type="SAM" id="Phobius"/>
    </source>
</evidence>
<accession>A0A8T5GF19</accession>
<evidence type="ECO:0000313" key="3">
    <source>
        <dbReference type="Proteomes" id="UP000722459"/>
    </source>
</evidence>
<organism evidence="2 3">
    <name type="scientific">Candidatus Iainarchaeum sp</name>
    <dbReference type="NCBI Taxonomy" id="3101447"/>
    <lineage>
        <taxon>Archaea</taxon>
        <taxon>Candidatus Iainarchaeota</taxon>
        <taxon>Candidatus Iainarchaeia</taxon>
        <taxon>Candidatus Iainarchaeales</taxon>
        <taxon>Candidatus Iainarchaeaceae</taxon>
        <taxon>Candidatus Iainarchaeum</taxon>
    </lineage>
</organism>
<dbReference type="Proteomes" id="UP000722459">
    <property type="component" value="Unassembled WGS sequence"/>
</dbReference>
<keyword evidence="1" id="KW-0472">Membrane</keyword>
<gene>
    <name evidence="2" type="ORF">HON47_01015</name>
</gene>
<name>A0A8T5GF19_9ARCH</name>
<dbReference type="EMBL" id="JABJNZ010000019">
    <property type="protein sequence ID" value="MBT4870136.1"/>
    <property type="molecule type" value="Genomic_DNA"/>
</dbReference>